<evidence type="ECO:0000313" key="2">
    <source>
        <dbReference type="Proteomes" id="UP000006062"/>
    </source>
</evidence>
<name>I3YGF8_THIV6</name>
<keyword evidence="2" id="KW-1185">Reference proteome</keyword>
<dbReference type="Proteomes" id="UP000006062">
    <property type="component" value="Chromosome"/>
</dbReference>
<reference evidence="1 2" key="1">
    <citation type="submission" date="2012-06" db="EMBL/GenBank/DDBJ databases">
        <title>Complete sequence of Thiocystis violascens DSM 198.</title>
        <authorList>
            <consortium name="US DOE Joint Genome Institute"/>
            <person name="Lucas S."/>
            <person name="Han J."/>
            <person name="Lapidus A."/>
            <person name="Cheng J.-F."/>
            <person name="Goodwin L."/>
            <person name="Pitluck S."/>
            <person name="Peters L."/>
            <person name="Ovchinnikova G."/>
            <person name="Teshima H."/>
            <person name="Detter J.C."/>
            <person name="Han C."/>
            <person name="Tapia R."/>
            <person name="Land M."/>
            <person name="Hauser L."/>
            <person name="Kyrpides N."/>
            <person name="Ivanova N."/>
            <person name="Pagani I."/>
            <person name="Vogl K."/>
            <person name="Liu Z."/>
            <person name="Frigaard N.-U."/>
            <person name="Bryant D."/>
            <person name="Woyke T."/>
        </authorList>
    </citation>
    <scope>NUCLEOTIDE SEQUENCE [LARGE SCALE GENOMIC DNA]</scope>
    <source>
        <strain evidence="2">ATCC 17096 / DSM 198 / 6111</strain>
    </source>
</reference>
<dbReference type="HOGENOM" id="CLU_2884553_0_0_6"/>
<dbReference type="AlphaFoldDB" id="I3YGF8"/>
<dbReference type="KEGG" id="tvi:Thivi_4263"/>
<accession>I3YGF8</accession>
<dbReference type="RefSeq" id="WP_014780458.1">
    <property type="nucleotide sequence ID" value="NC_018012.1"/>
</dbReference>
<dbReference type="OrthoDB" id="5775793at2"/>
<proteinExistence type="predicted"/>
<organism evidence="1 2">
    <name type="scientific">Thiocystis violascens (strain ATCC 17096 / DSM 198 / 6111)</name>
    <name type="common">Chromatium violascens</name>
    <dbReference type="NCBI Taxonomy" id="765911"/>
    <lineage>
        <taxon>Bacteria</taxon>
        <taxon>Pseudomonadati</taxon>
        <taxon>Pseudomonadota</taxon>
        <taxon>Gammaproteobacteria</taxon>
        <taxon>Chromatiales</taxon>
        <taxon>Chromatiaceae</taxon>
        <taxon>Thiocystis</taxon>
    </lineage>
</organism>
<sequence>MTETASYASIQNLAVNERIKYYEQELSLLNQPATFREKVLVNVYRCLLQGCVRQSDSKASLAG</sequence>
<protein>
    <submittedName>
        <fullName evidence="1">Uncharacterized protein</fullName>
    </submittedName>
</protein>
<gene>
    <name evidence="1" type="ordered locus">Thivi_4263</name>
</gene>
<dbReference type="EMBL" id="CP003154">
    <property type="protein sequence ID" value="AFL76076.1"/>
    <property type="molecule type" value="Genomic_DNA"/>
</dbReference>
<evidence type="ECO:0000313" key="1">
    <source>
        <dbReference type="EMBL" id="AFL76076.1"/>
    </source>
</evidence>